<evidence type="ECO:0000256" key="6">
    <source>
        <dbReference type="ARBA" id="ARBA00023136"/>
    </source>
</evidence>
<evidence type="ECO:0000256" key="5">
    <source>
        <dbReference type="ARBA" id="ARBA00022989"/>
    </source>
</evidence>
<reference evidence="8 9" key="1">
    <citation type="journal article" date="2020" name="bioRxiv">
        <title>Metabolic contributions of an alphaproteobacterial endosymbiont in the apicomplexan Cardiosporidium cionae.</title>
        <authorList>
            <person name="Hunter E.S."/>
            <person name="Paight C.J."/>
            <person name="Lane C.E."/>
        </authorList>
    </citation>
    <scope>NUCLEOTIDE SEQUENCE [LARGE SCALE GENOMIC DNA]</scope>
    <source>
        <strain evidence="8">ESH_2018</strain>
    </source>
</reference>
<dbReference type="PANTHER" id="PTHR10766">
    <property type="entry name" value="TRANSMEMBRANE 9 SUPERFAMILY PROTEIN"/>
    <property type="match status" value="1"/>
</dbReference>
<sequence>MLVFIISLMISCHLLCVAGDNRAREYSYGVPVILLVDKYGPHGQTTHWPSFETYSRCFGYSLEDVFDKPELKNSIAISNTMEVKNVQFRYMMPVENETLCTMEIGKDRMIQMKNIIDTLSWLQLKIDRFPFWLSLGANSNASNASEYSLYSHYHFVFTTNPPFLLGVTVESTHPVNLEEGMSLPVTYSVAWNQTDQPMIQQQWLKKYPNAVILNEEIHWYGIIIGLPILLLSVVVAFNVSFKMFAKRSSASIFPFSPEIQELGNLTDIEENGWKLLHGDVFRRPSHFLFLSILVGSGSHVFVVTLLTIGLTYFYCDMDLGPIVRYYITATQIVGGFVGGYVFKAYGGKRICLLKSFAAFNDQSLSFNTVEFFLYGGLVYIFLNIPLHILGTLLGRRYAVSKFSSITISKIRRPIPARSKFF</sequence>
<feature type="chain" id="PRO_5044980913" description="Transmembrane 9 superfamily member" evidence="7">
    <location>
        <begin position="20"/>
        <end position="421"/>
    </location>
</feature>
<feature type="transmembrane region" description="Helical" evidence="7">
    <location>
        <begin position="217"/>
        <end position="239"/>
    </location>
</feature>
<evidence type="ECO:0000256" key="7">
    <source>
        <dbReference type="RuleBase" id="RU363079"/>
    </source>
</evidence>
<comment type="subcellular location">
    <subcellularLocation>
        <location evidence="1">Membrane</location>
        <topology evidence="1">Multi-pass membrane protein</topology>
    </subcellularLocation>
</comment>
<keyword evidence="6 7" id="KW-0472">Membrane</keyword>
<dbReference type="PANTHER" id="PTHR10766:SF41">
    <property type="entry name" value="TRANSMEMBRANE 9 SUPERFAMILY MEMBER 3"/>
    <property type="match status" value="1"/>
</dbReference>
<keyword evidence="5 7" id="KW-1133">Transmembrane helix</keyword>
<keyword evidence="4 7" id="KW-0732">Signal</keyword>
<accession>A0ABQ7JD84</accession>
<feature type="transmembrane region" description="Helical" evidence="7">
    <location>
        <begin position="287"/>
        <end position="314"/>
    </location>
</feature>
<gene>
    <name evidence="8" type="ORF">IE077_001349</name>
</gene>
<evidence type="ECO:0000256" key="3">
    <source>
        <dbReference type="ARBA" id="ARBA00022692"/>
    </source>
</evidence>
<comment type="similarity">
    <text evidence="2 7">Belongs to the nonaspanin (TM9SF) (TC 9.A.2) family.</text>
</comment>
<dbReference type="Pfam" id="PF02990">
    <property type="entry name" value="EMP70"/>
    <property type="match status" value="1"/>
</dbReference>
<comment type="caution">
    <text evidence="8">The sequence shown here is derived from an EMBL/GenBank/DDBJ whole genome shotgun (WGS) entry which is preliminary data.</text>
</comment>
<feature type="transmembrane region" description="Helical" evidence="7">
    <location>
        <begin position="371"/>
        <end position="393"/>
    </location>
</feature>
<protein>
    <recommendedName>
        <fullName evidence="7">Transmembrane 9 superfamily member</fullName>
    </recommendedName>
</protein>
<dbReference type="EMBL" id="JADAQX010000107">
    <property type="protein sequence ID" value="KAF8821936.1"/>
    <property type="molecule type" value="Genomic_DNA"/>
</dbReference>
<keyword evidence="3 7" id="KW-0812">Transmembrane</keyword>
<proteinExistence type="inferred from homology"/>
<dbReference type="Proteomes" id="UP000823046">
    <property type="component" value="Unassembled WGS sequence"/>
</dbReference>
<evidence type="ECO:0000313" key="9">
    <source>
        <dbReference type="Proteomes" id="UP000823046"/>
    </source>
</evidence>
<evidence type="ECO:0000313" key="8">
    <source>
        <dbReference type="EMBL" id="KAF8821936.1"/>
    </source>
</evidence>
<feature type="non-terminal residue" evidence="8">
    <location>
        <position position="421"/>
    </location>
</feature>
<organism evidence="8 9">
    <name type="scientific">Cardiosporidium cionae</name>
    <dbReference type="NCBI Taxonomy" id="476202"/>
    <lineage>
        <taxon>Eukaryota</taxon>
        <taxon>Sar</taxon>
        <taxon>Alveolata</taxon>
        <taxon>Apicomplexa</taxon>
        <taxon>Aconoidasida</taxon>
        <taxon>Nephromycida</taxon>
        <taxon>Cardiosporidium</taxon>
    </lineage>
</organism>
<evidence type="ECO:0000256" key="4">
    <source>
        <dbReference type="ARBA" id="ARBA00022729"/>
    </source>
</evidence>
<dbReference type="InterPro" id="IPR004240">
    <property type="entry name" value="EMP70"/>
</dbReference>
<keyword evidence="9" id="KW-1185">Reference proteome</keyword>
<name>A0ABQ7JD84_9APIC</name>
<evidence type="ECO:0000256" key="1">
    <source>
        <dbReference type="ARBA" id="ARBA00004141"/>
    </source>
</evidence>
<feature type="signal peptide" evidence="7">
    <location>
        <begin position="1"/>
        <end position="19"/>
    </location>
</feature>
<comment type="caution">
    <text evidence="7">Lacks conserved residue(s) required for the propagation of feature annotation.</text>
</comment>
<evidence type="ECO:0000256" key="2">
    <source>
        <dbReference type="ARBA" id="ARBA00005227"/>
    </source>
</evidence>